<evidence type="ECO:0000313" key="4">
    <source>
        <dbReference type="Proteomes" id="UP000280395"/>
    </source>
</evidence>
<dbReference type="PANTHER" id="PTHR35037">
    <property type="entry name" value="C-TERMINAL REGION OF AIDA-LIKE PROTEIN"/>
    <property type="match status" value="1"/>
</dbReference>
<dbReference type="PRINTS" id="PR00483">
    <property type="entry name" value="BACPHPHTASE"/>
</dbReference>
<dbReference type="InterPro" id="IPR000326">
    <property type="entry name" value="PAP2/HPO"/>
</dbReference>
<dbReference type="Pfam" id="PF03797">
    <property type="entry name" value="Autotransporter"/>
    <property type="match status" value="1"/>
</dbReference>
<evidence type="ECO:0000259" key="2">
    <source>
        <dbReference type="PROSITE" id="PS51208"/>
    </source>
</evidence>
<dbReference type="NCBIfam" id="TIGR01414">
    <property type="entry name" value="autotrans_barl"/>
    <property type="match status" value="2"/>
</dbReference>
<dbReference type="InterPro" id="IPR036709">
    <property type="entry name" value="Autotransporte_beta_dom_sf"/>
</dbReference>
<dbReference type="SMART" id="SM00869">
    <property type="entry name" value="Autotransporter"/>
    <property type="match status" value="1"/>
</dbReference>
<keyword evidence="1" id="KW-0732">Signal</keyword>
<organism evidence="3 4">
    <name type="scientific">Pseudomonas syringae pv. avii</name>
    <dbReference type="NCBI Taxonomy" id="663959"/>
    <lineage>
        <taxon>Bacteria</taxon>
        <taxon>Pseudomonadati</taxon>
        <taxon>Pseudomonadota</taxon>
        <taxon>Gammaproteobacteria</taxon>
        <taxon>Pseudomonadales</taxon>
        <taxon>Pseudomonadaceae</taxon>
        <taxon>Pseudomonas</taxon>
        <taxon>Pseudomonas syringae</taxon>
    </lineage>
</organism>
<dbReference type="Pfam" id="PF12951">
    <property type="entry name" value="PATR"/>
    <property type="match status" value="3"/>
</dbReference>
<protein>
    <recommendedName>
        <fullName evidence="2">Autotransporter domain-containing protein</fullName>
    </recommendedName>
</protein>
<proteinExistence type="predicted"/>
<dbReference type="Gene3D" id="2.160.20.20">
    <property type="match status" value="2"/>
</dbReference>
<dbReference type="SUPFAM" id="SSF51126">
    <property type="entry name" value="Pectin lyase-like"/>
    <property type="match status" value="2"/>
</dbReference>
<gene>
    <name evidence="3" type="ORF">ALP29_00185</name>
</gene>
<dbReference type="InterPro" id="IPR013425">
    <property type="entry name" value="Autotrns_rpt"/>
</dbReference>
<dbReference type="Gene3D" id="2.40.128.130">
    <property type="entry name" value="Autotransporter beta-domain"/>
    <property type="match status" value="1"/>
</dbReference>
<dbReference type="Proteomes" id="UP000280395">
    <property type="component" value="Unassembled WGS sequence"/>
</dbReference>
<comment type="caution">
    <text evidence="3">The sequence shown here is derived from an EMBL/GenBank/DDBJ whole genome shotgun (WGS) entry which is preliminary data.</text>
</comment>
<dbReference type="PROSITE" id="PS51208">
    <property type="entry name" value="AUTOTRANSPORTER"/>
    <property type="match status" value="1"/>
</dbReference>
<dbReference type="Gene3D" id="1.20.144.10">
    <property type="entry name" value="Phosphatidic acid phosphatase type 2/haloperoxidase"/>
    <property type="match status" value="1"/>
</dbReference>
<dbReference type="SUPFAM" id="SSF103515">
    <property type="entry name" value="Autotransporter"/>
    <property type="match status" value="1"/>
</dbReference>
<dbReference type="InterPro" id="IPR006315">
    <property type="entry name" value="OM_autotransptr_brl_dom"/>
</dbReference>
<dbReference type="GO" id="GO:0019867">
    <property type="term" value="C:outer membrane"/>
    <property type="evidence" value="ECO:0007669"/>
    <property type="project" value="InterPro"/>
</dbReference>
<feature type="domain" description="Autotransporter" evidence="2">
    <location>
        <begin position="1074"/>
        <end position="1353"/>
    </location>
</feature>
<dbReference type="InterPro" id="IPR005546">
    <property type="entry name" value="Autotransporte_beta"/>
</dbReference>
<dbReference type="SUPFAM" id="SSF48317">
    <property type="entry name" value="Acid phosphatase/Vanadium-dependent haloperoxidase"/>
    <property type="match status" value="1"/>
</dbReference>
<dbReference type="GO" id="GO:0003993">
    <property type="term" value="F:acid phosphatase activity"/>
    <property type="evidence" value="ECO:0007669"/>
    <property type="project" value="InterPro"/>
</dbReference>
<reference evidence="3 4" key="1">
    <citation type="submission" date="2018-08" db="EMBL/GenBank/DDBJ databases">
        <title>Recombination of ecologically and evolutionarily significant loci maintains genetic cohesion in the Pseudomonas syringae species complex.</title>
        <authorList>
            <person name="Dillon M."/>
            <person name="Thakur S."/>
            <person name="Almeida R.N.D."/>
            <person name="Weir B.S."/>
            <person name="Guttman D.S."/>
        </authorList>
    </citation>
    <scope>NUCLEOTIDE SEQUENCE [LARGE SCALE GENOMIC DNA]</scope>
    <source>
        <strain evidence="3 4">ICMP 14479</strain>
    </source>
</reference>
<evidence type="ECO:0000313" key="3">
    <source>
        <dbReference type="EMBL" id="RMU44079.1"/>
    </source>
</evidence>
<accession>A0A3M5UE43</accession>
<dbReference type="EMBL" id="RBUA01001380">
    <property type="protein sequence ID" value="RMU44079.1"/>
    <property type="molecule type" value="Genomic_DNA"/>
</dbReference>
<dbReference type="GO" id="GO:0030288">
    <property type="term" value="C:outer membrane-bounded periplasmic space"/>
    <property type="evidence" value="ECO:0007669"/>
    <property type="project" value="InterPro"/>
</dbReference>
<dbReference type="InterPro" id="IPR001011">
    <property type="entry name" value="Acid_Pase_classA_bac"/>
</dbReference>
<dbReference type="Pfam" id="PF01569">
    <property type="entry name" value="PAP2"/>
    <property type="match status" value="1"/>
</dbReference>
<dbReference type="NCBIfam" id="TIGR02601">
    <property type="entry name" value="autotrns_rpt"/>
    <property type="match status" value="3"/>
</dbReference>
<dbReference type="RefSeq" id="WP_122301431.1">
    <property type="nucleotide sequence ID" value="NZ_RBUA01001380.1"/>
</dbReference>
<name>A0A3M5UE43_PSESX</name>
<evidence type="ECO:0000256" key="1">
    <source>
        <dbReference type="ARBA" id="ARBA00022729"/>
    </source>
</evidence>
<dbReference type="InterPro" id="IPR036938">
    <property type="entry name" value="PAP2/HPO_sf"/>
</dbReference>
<dbReference type="InterPro" id="IPR051551">
    <property type="entry name" value="Autotransporter_adhesion"/>
</dbReference>
<dbReference type="PANTHER" id="PTHR35037:SF3">
    <property type="entry name" value="C-TERMINAL REGION OF AIDA-LIKE PROTEIN"/>
    <property type="match status" value="1"/>
</dbReference>
<dbReference type="InterPro" id="IPR012332">
    <property type="entry name" value="Autotransporter_pectin_lyase_C"/>
</dbReference>
<sequence>MPSTNKISDVRLLSQYTALKYAFFVWLVSPASAFADIDIDTANRLIDSKRTAWFKELQSHIITGYPQPGSEAANLDRLGSIAYAQDSGDRYRLAISDASQKSVYKRAIMTQSALGSLTPSAPLDLSTFDSYSNLVDLYNLASYSYDANEKKQRTADFILKDQFLRGRPKDVLENSQYIENYQSVEDSSFPSGHTWDGYETAMGMSLVFPERGSEIISRALQYGESRVVLRAHFPTDTIASRIGNYYYLSKMLEDDTLARTFFELSKDIRQQVDASKRCSETLRSCLEAQDSPLTDTQAKQNYSLGYYKQMLARDPVVLAPEHIPQQAGALLRFRFPYLKSPEWRQILASTAYPSNSLAGWTFDANNPNVNWGLINLPRAFSGPTYFYENFRVNQNPDSDLDLAGFSQVDTWKENIGGPGGLIKEGSGTLILTGNNTFDGGIELNQGTLQIGSGGTQGSVLGNINNKGTLTFNRSDDVVFGGDISGYGNIIKDGAGTLELAGSNRSMGYTYIDKGVLKVNGTLNHALVYVESGGQLQGSGEIGQVVVKEGGVLAPGNSIGTLRITQDLVFRPESVYRVEVDATGRADMLAVAGPVDLQGGRVDVQAQSGDYRPSTTLAIIQAKKGIKGQFASVTSNLAFLTPSLAYEPNQVNLNLLRNDIRPAELLKNENEKALATQLLTTVADGPAAVPDKGPAVTNVQPSSTVPEPTSDAIVTVPVVSQPAITLPLATPPVEPSSSSTVIAQASTPALPSVTTNDEVPAFFNSDADKIFGGSLSGNANLVKNGAGLLSLTGASDMAGRIDINQGTLSANGTLSNAMLYVESGAQLQGIGEVGAVTVKKGGIIAPGNSIGTLRIAQDLTFSPESIYRVEVDASGRTDKLEVAGRVDLQGGLVDVQAQAGDYRPNTTLAIIRAHKGVSGHFTQVTSNLAFLTPSLAYEPNQVTLNLLRNDIRPEELVSSANEKAVATQLLNEEPVIPPLATLPVASTASSTITTPEPAPSAALLDVAPPLNAAPTPSLTWAQKENDALIGLSRDEFKNIMKPMTGELHASLKNALLQDSSYVRNATLNRLYETEHNPRALGVWGYAFDSRGTQNREGDAAKLNRSIQGVIGGLDRQDEESGLKAGLAASYQNSSASLSTQSASADVETYSLAAYASKQFDSLTLRLGAAYAWHEIDSKRDVAHKNGSTRLKGNYDGSTRQAFAELSHNIHFNTVTLEPFIGLNYVHVETKAFSEKENLFALSGKKSRMDVTSARFGARVSAVHPLGNGMAVRLNGSAGLQHAFTEKTTDTRLKLQSQGDFVNISGLPVQQDTAQLAFSATLDLTPAFSVGLRYTGEIGQRFHDQSTSATASWTF</sequence>
<dbReference type="InterPro" id="IPR011050">
    <property type="entry name" value="Pectin_lyase_fold/virulence"/>
</dbReference>